<dbReference type="InterPro" id="IPR017937">
    <property type="entry name" value="Thioredoxin_CS"/>
</dbReference>
<dbReference type="PANTHER" id="PTHR45663:SF40">
    <property type="entry name" value="THIOREDOXIN 2"/>
    <property type="match status" value="1"/>
</dbReference>
<evidence type="ECO:0000313" key="12">
    <source>
        <dbReference type="Proteomes" id="UP000033648"/>
    </source>
</evidence>
<reference evidence="11 12" key="1">
    <citation type="submission" date="2014-12" db="EMBL/GenBank/DDBJ databases">
        <title>Comparative genomics of the lactic acid bacteria isolated from the honey bee gut.</title>
        <authorList>
            <person name="Ellegaard K.M."/>
            <person name="Tamarit D."/>
            <person name="Javelind E."/>
            <person name="Olofsson T."/>
            <person name="Andersson S.G."/>
            <person name="Vasquez A."/>
        </authorList>
    </citation>
    <scope>NUCLEOTIDE SEQUENCE [LARGE SCALE GENOMIC DNA]</scope>
    <source>
        <strain evidence="11 12">Bin2</strain>
    </source>
</reference>
<comment type="similarity">
    <text evidence="1 7">Belongs to the thioredoxin family.</text>
</comment>
<feature type="site" description="Contributes to redox potential value" evidence="8">
    <location>
        <position position="32"/>
    </location>
</feature>
<sequence>MATTTITSDNFEQTIKDNDLVLIDFWATWCGPCKAFGPIFEKASQANTDIVFGKVDIDQNQDLAAAADIQAVPTLMITKQGQIIFKQAGALRSSDLDDLIDQARKADLSTPAQV</sequence>
<dbReference type="InterPro" id="IPR036249">
    <property type="entry name" value="Thioredoxin-like_sf"/>
</dbReference>
<organism evidence="11 12">
    <name type="scientific">Bifidobacterium asteroides</name>
    <dbReference type="NCBI Taxonomy" id="1684"/>
    <lineage>
        <taxon>Bacteria</taxon>
        <taxon>Bacillati</taxon>
        <taxon>Actinomycetota</taxon>
        <taxon>Actinomycetes</taxon>
        <taxon>Bifidobacteriales</taxon>
        <taxon>Bifidobacteriaceae</taxon>
        <taxon>Bifidobacterium</taxon>
    </lineage>
</organism>
<dbReference type="InterPro" id="IPR005746">
    <property type="entry name" value="Thioredoxin"/>
</dbReference>
<dbReference type="InterPro" id="IPR013766">
    <property type="entry name" value="Thioredoxin_domain"/>
</dbReference>
<protein>
    <recommendedName>
        <fullName evidence="6 7">Thioredoxin</fullName>
    </recommendedName>
</protein>
<dbReference type="CDD" id="cd02947">
    <property type="entry name" value="TRX_family"/>
    <property type="match status" value="1"/>
</dbReference>
<keyword evidence="5 9" id="KW-0676">Redox-active center</keyword>
<dbReference type="PRINTS" id="PR00421">
    <property type="entry name" value="THIOREDOXIN"/>
</dbReference>
<evidence type="ECO:0000256" key="8">
    <source>
        <dbReference type="PIRSR" id="PIRSR000077-1"/>
    </source>
</evidence>
<feature type="disulfide bond" description="Redox-active" evidence="9">
    <location>
        <begin position="30"/>
        <end position="33"/>
    </location>
</feature>
<dbReference type="PATRIC" id="fig|1684.4.peg.347"/>
<feature type="active site" description="Nucleophile" evidence="8">
    <location>
        <position position="33"/>
    </location>
</feature>
<dbReference type="OrthoDB" id="9790390at2"/>
<dbReference type="NCBIfam" id="TIGR01068">
    <property type="entry name" value="thioredoxin"/>
    <property type="match status" value="1"/>
</dbReference>
<comment type="caution">
    <text evidence="11">The sequence shown here is derived from an EMBL/GenBank/DDBJ whole genome shotgun (WGS) entry which is preliminary data.</text>
</comment>
<evidence type="ECO:0000256" key="4">
    <source>
        <dbReference type="ARBA" id="ARBA00023157"/>
    </source>
</evidence>
<dbReference type="PROSITE" id="PS00194">
    <property type="entry name" value="THIOREDOXIN_1"/>
    <property type="match status" value="1"/>
</dbReference>
<feature type="domain" description="Thioredoxin" evidence="10">
    <location>
        <begin position="1"/>
        <end position="105"/>
    </location>
</feature>
<dbReference type="PROSITE" id="PS51352">
    <property type="entry name" value="THIOREDOXIN_2"/>
    <property type="match status" value="1"/>
</dbReference>
<dbReference type="GO" id="GO:0005829">
    <property type="term" value="C:cytosol"/>
    <property type="evidence" value="ECO:0007669"/>
    <property type="project" value="TreeGrafter"/>
</dbReference>
<evidence type="ECO:0000256" key="5">
    <source>
        <dbReference type="ARBA" id="ARBA00023284"/>
    </source>
</evidence>
<keyword evidence="2" id="KW-0813">Transport</keyword>
<dbReference type="Proteomes" id="UP000033648">
    <property type="component" value="Unassembled WGS sequence"/>
</dbReference>
<dbReference type="SUPFAM" id="SSF52833">
    <property type="entry name" value="Thioredoxin-like"/>
    <property type="match status" value="1"/>
</dbReference>
<dbReference type="Gene3D" id="3.40.30.10">
    <property type="entry name" value="Glutaredoxin"/>
    <property type="match status" value="1"/>
</dbReference>
<feature type="site" description="Contributes to redox potential value" evidence="8">
    <location>
        <position position="31"/>
    </location>
</feature>
<feature type="site" description="Deprotonates C-terminal active site Cys" evidence="8">
    <location>
        <position position="24"/>
    </location>
</feature>
<dbReference type="PANTHER" id="PTHR45663">
    <property type="entry name" value="GEO12009P1"/>
    <property type="match status" value="1"/>
</dbReference>
<accession>A0A0F4L172</accession>
<dbReference type="Pfam" id="PF00085">
    <property type="entry name" value="Thioredoxin"/>
    <property type="match status" value="1"/>
</dbReference>
<dbReference type="AlphaFoldDB" id="A0A0F4L172"/>
<name>A0A0F4L172_9BIFI</name>
<dbReference type="PIRSF" id="PIRSF000077">
    <property type="entry name" value="Thioredoxin"/>
    <property type="match status" value="1"/>
</dbReference>
<dbReference type="GO" id="GO:0015035">
    <property type="term" value="F:protein-disulfide reductase activity"/>
    <property type="evidence" value="ECO:0007669"/>
    <property type="project" value="UniProtKB-UniRule"/>
</dbReference>
<evidence type="ECO:0000256" key="3">
    <source>
        <dbReference type="ARBA" id="ARBA00022982"/>
    </source>
</evidence>
<evidence type="ECO:0000259" key="10">
    <source>
        <dbReference type="PROSITE" id="PS51352"/>
    </source>
</evidence>
<evidence type="ECO:0000256" key="2">
    <source>
        <dbReference type="ARBA" id="ARBA00022448"/>
    </source>
</evidence>
<dbReference type="EMBL" id="JWME01000004">
    <property type="protein sequence ID" value="KJY52632.1"/>
    <property type="molecule type" value="Genomic_DNA"/>
</dbReference>
<evidence type="ECO:0000256" key="9">
    <source>
        <dbReference type="PIRSR" id="PIRSR000077-4"/>
    </source>
</evidence>
<gene>
    <name evidence="11" type="ORF">JF69_03260</name>
</gene>
<evidence type="ECO:0000256" key="1">
    <source>
        <dbReference type="ARBA" id="ARBA00008987"/>
    </source>
</evidence>
<evidence type="ECO:0000313" key="11">
    <source>
        <dbReference type="EMBL" id="KJY52632.1"/>
    </source>
</evidence>
<proteinExistence type="inferred from homology"/>
<keyword evidence="4 9" id="KW-1015">Disulfide bond</keyword>
<keyword evidence="3" id="KW-0249">Electron transport</keyword>
<evidence type="ECO:0000256" key="6">
    <source>
        <dbReference type="NCBIfam" id="TIGR01068"/>
    </source>
</evidence>
<evidence type="ECO:0000256" key="7">
    <source>
        <dbReference type="PIRNR" id="PIRNR000077"/>
    </source>
</evidence>
<feature type="active site" description="Nucleophile" evidence="8">
    <location>
        <position position="30"/>
    </location>
</feature>